<gene>
    <name evidence="1" type="ORF">NQ317_003265</name>
</gene>
<evidence type="ECO:0000313" key="2">
    <source>
        <dbReference type="Proteomes" id="UP001162164"/>
    </source>
</evidence>
<dbReference type="Proteomes" id="UP001162164">
    <property type="component" value="Unassembled WGS sequence"/>
</dbReference>
<keyword evidence="2" id="KW-1185">Reference proteome</keyword>
<evidence type="ECO:0000313" key="1">
    <source>
        <dbReference type="EMBL" id="KAJ8978732.1"/>
    </source>
</evidence>
<comment type="caution">
    <text evidence="1">The sequence shown here is derived from an EMBL/GenBank/DDBJ whole genome shotgun (WGS) entry which is preliminary data.</text>
</comment>
<sequence>MHPDPVDCGLVFENESVQCLLLGQFGRPNCTKVQSLQLIPKLNTTMTAEIERILETNQLDLQWFPLWRSDDNQCAPLGSNRCKTERRLRRENEKQMKICIDYRMHQYRCHDKLGNLILTQFGTYHKCLLMM</sequence>
<accession>A0ABQ9JLG1</accession>
<name>A0ABQ9JLG1_9CUCU</name>
<protein>
    <submittedName>
        <fullName evidence="1">Uncharacterized protein</fullName>
    </submittedName>
</protein>
<organism evidence="1 2">
    <name type="scientific">Molorchus minor</name>
    <dbReference type="NCBI Taxonomy" id="1323400"/>
    <lineage>
        <taxon>Eukaryota</taxon>
        <taxon>Metazoa</taxon>
        <taxon>Ecdysozoa</taxon>
        <taxon>Arthropoda</taxon>
        <taxon>Hexapoda</taxon>
        <taxon>Insecta</taxon>
        <taxon>Pterygota</taxon>
        <taxon>Neoptera</taxon>
        <taxon>Endopterygota</taxon>
        <taxon>Coleoptera</taxon>
        <taxon>Polyphaga</taxon>
        <taxon>Cucujiformia</taxon>
        <taxon>Chrysomeloidea</taxon>
        <taxon>Cerambycidae</taxon>
        <taxon>Lamiinae</taxon>
        <taxon>Monochamini</taxon>
        <taxon>Molorchus</taxon>
    </lineage>
</organism>
<proteinExistence type="predicted"/>
<reference evidence="1" key="1">
    <citation type="journal article" date="2023" name="Insect Mol. Biol.">
        <title>Genome sequencing provides insights into the evolution of gene families encoding plant cell wall-degrading enzymes in longhorned beetles.</title>
        <authorList>
            <person name="Shin N.R."/>
            <person name="Okamura Y."/>
            <person name="Kirsch R."/>
            <person name="Pauchet Y."/>
        </authorList>
    </citation>
    <scope>NUCLEOTIDE SEQUENCE</scope>
    <source>
        <strain evidence="1">MMC_N1</strain>
    </source>
</reference>
<dbReference type="EMBL" id="JAPWTJ010000407">
    <property type="protein sequence ID" value="KAJ8978732.1"/>
    <property type="molecule type" value="Genomic_DNA"/>
</dbReference>